<keyword evidence="2 3" id="KW-0378">Hydrolase</keyword>
<comment type="similarity">
    <text evidence="3">Belongs to the Nudix hydrolase family.</text>
</comment>
<dbReference type="InterPro" id="IPR020476">
    <property type="entry name" value="Nudix_hydrolase"/>
</dbReference>
<proteinExistence type="inferred from homology"/>
<comment type="cofactor">
    <cofactor evidence="1">
        <name>Mg(2+)</name>
        <dbReference type="ChEBI" id="CHEBI:18420"/>
    </cofactor>
</comment>
<dbReference type="Proteomes" id="UP000706525">
    <property type="component" value="Unassembled WGS sequence"/>
</dbReference>
<dbReference type="CDD" id="cd04699">
    <property type="entry name" value="NUDIX_MutT_Nudt1"/>
    <property type="match status" value="1"/>
</dbReference>
<evidence type="ECO:0000256" key="3">
    <source>
        <dbReference type="RuleBase" id="RU003476"/>
    </source>
</evidence>
<reference evidence="5 6" key="1">
    <citation type="submission" date="2021-08" db="EMBL/GenBank/DDBJ databases">
        <authorList>
            <person name="Peeters C."/>
        </authorList>
    </citation>
    <scope>NUCLEOTIDE SEQUENCE [LARGE SCALE GENOMIC DNA]</scope>
    <source>
        <strain evidence="5 6">LMG 32289</strain>
    </source>
</reference>
<evidence type="ECO:0000313" key="5">
    <source>
        <dbReference type="EMBL" id="CAG9179946.1"/>
    </source>
</evidence>
<keyword evidence="6" id="KW-1185">Reference proteome</keyword>
<dbReference type="PRINTS" id="PR00502">
    <property type="entry name" value="NUDIXFAMILY"/>
</dbReference>
<dbReference type="InterPro" id="IPR020084">
    <property type="entry name" value="NUDIX_hydrolase_CS"/>
</dbReference>
<dbReference type="Gene3D" id="3.90.79.10">
    <property type="entry name" value="Nucleoside Triphosphate Pyrophosphohydrolase"/>
    <property type="match status" value="1"/>
</dbReference>
<dbReference type="EMBL" id="CAJZAG010000009">
    <property type="protein sequence ID" value="CAG9179946.1"/>
    <property type="molecule type" value="Genomic_DNA"/>
</dbReference>
<accession>A0ABM8XIF2</accession>
<dbReference type="PANTHER" id="PTHR43736">
    <property type="entry name" value="ADP-RIBOSE PYROPHOSPHATASE"/>
    <property type="match status" value="1"/>
</dbReference>
<dbReference type="SUPFAM" id="SSF55811">
    <property type="entry name" value="Nudix"/>
    <property type="match status" value="1"/>
</dbReference>
<dbReference type="Pfam" id="PF00293">
    <property type="entry name" value="NUDIX"/>
    <property type="match status" value="1"/>
</dbReference>
<dbReference type="InterPro" id="IPR015797">
    <property type="entry name" value="NUDIX_hydrolase-like_dom_sf"/>
</dbReference>
<dbReference type="PANTHER" id="PTHR43736:SF1">
    <property type="entry name" value="DIHYDRONEOPTERIN TRIPHOSPHATE DIPHOSPHATASE"/>
    <property type="match status" value="1"/>
</dbReference>
<organism evidence="5 6">
    <name type="scientific">Cupriavidus pampae</name>
    <dbReference type="NCBI Taxonomy" id="659251"/>
    <lineage>
        <taxon>Bacteria</taxon>
        <taxon>Pseudomonadati</taxon>
        <taxon>Pseudomonadota</taxon>
        <taxon>Betaproteobacteria</taxon>
        <taxon>Burkholderiales</taxon>
        <taxon>Burkholderiaceae</taxon>
        <taxon>Cupriavidus</taxon>
    </lineage>
</organism>
<dbReference type="InterPro" id="IPR000086">
    <property type="entry name" value="NUDIX_hydrolase_dom"/>
</dbReference>
<feature type="domain" description="Nudix hydrolase" evidence="4">
    <location>
        <begin position="1"/>
        <end position="124"/>
    </location>
</feature>
<name>A0ABM8XIF2_9BURK</name>
<comment type="caution">
    <text evidence="5">The sequence shown here is derived from an EMBL/GenBank/DDBJ whole genome shotgun (WGS) entry which is preliminary data.</text>
</comment>
<sequence length="141" mass="15778">MFPVSIKGVLLAPSGDVILLMNERDEWELPGGRVEVGEASEDCLAREIREELNLQVNVGRLIDSYLFEVVPEKHVFITTYACEMAGTFFPSLSHEHKCLGLFHPDALPPNLPDGYRRSILRAMSMRTVNARPHGSAAFIRV</sequence>
<evidence type="ECO:0000256" key="2">
    <source>
        <dbReference type="ARBA" id="ARBA00022801"/>
    </source>
</evidence>
<dbReference type="PROSITE" id="PS51462">
    <property type="entry name" value="NUDIX"/>
    <property type="match status" value="1"/>
</dbReference>
<gene>
    <name evidence="5" type="ORF">LMG32289_04453</name>
</gene>
<dbReference type="PROSITE" id="PS00893">
    <property type="entry name" value="NUDIX_BOX"/>
    <property type="match status" value="1"/>
</dbReference>
<protein>
    <recommendedName>
        <fullName evidence="4">Nudix hydrolase domain-containing protein</fullName>
    </recommendedName>
</protein>
<evidence type="ECO:0000259" key="4">
    <source>
        <dbReference type="PROSITE" id="PS51462"/>
    </source>
</evidence>
<evidence type="ECO:0000256" key="1">
    <source>
        <dbReference type="ARBA" id="ARBA00001946"/>
    </source>
</evidence>
<evidence type="ECO:0000313" key="6">
    <source>
        <dbReference type="Proteomes" id="UP000706525"/>
    </source>
</evidence>